<dbReference type="RefSeq" id="WP_306824957.1">
    <property type="nucleotide sequence ID" value="NZ_JAUSQM010000001.1"/>
</dbReference>
<organism evidence="1 2">
    <name type="scientific">Nocardioides massiliensis</name>
    <dbReference type="NCBI Taxonomy" id="1325935"/>
    <lineage>
        <taxon>Bacteria</taxon>
        <taxon>Bacillati</taxon>
        <taxon>Actinomycetota</taxon>
        <taxon>Actinomycetes</taxon>
        <taxon>Propionibacteriales</taxon>
        <taxon>Nocardioidaceae</taxon>
        <taxon>Nocardioides</taxon>
    </lineage>
</organism>
<sequence length="366" mass="38632">MARAGRGIAAGLAAGVVALVAPVLASGPTGAVGHGSSYGVADAGLVPVTDLAPGRGDARVQVTRDGRFGIVHQGSSYGPEALHKIDLRTNRITGSVPVPADTDSALAVRGNRFAYTTEDRNLWVTDIGKAKPRRVGKVGFRVAGQRATLFDVVVAPNGKFAYVTADDWIHTPGSQVLVLALRKNGVPKLVRRVPVAATYLAISRNGKRLVATDSRRVHVLDVRKPRQARRVRSYAIRDGDVTAAAFGEGVNALYLLSSGNRYVVSRINVATGRTLQRRVLPGGGYNAGGAIAVNRAANRVVVTRPDRDESHPSVWVLGAKLAVRGSRTGACYPDGAAASFNGPTKGRLFVADSGICEQARLWQVRP</sequence>
<accession>A0ABT9NMP0</accession>
<dbReference type="Gene3D" id="2.130.10.10">
    <property type="entry name" value="YVTN repeat-like/Quinoprotein amine dehydrogenase"/>
    <property type="match status" value="1"/>
</dbReference>
<comment type="caution">
    <text evidence="1">The sequence shown here is derived from an EMBL/GenBank/DDBJ whole genome shotgun (WGS) entry which is preliminary data.</text>
</comment>
<evidence type="ECO:0008006" key="3">
    <source>
        <dbReference type="Google" id="ProtNLM"/>
    </source>
</evidence>
<name>A0ABT9NMP0_9ACTN</name>
<keyword evidence="2" id="KW-1185">Reference proteome</keyword>
<evidence type="ECO:0000313" key="2">
    <source>
        <dbReference type="Proteomes" id="UP001240447"/>
    </source>
</evidence>
<proteinExistence type="predicted"/>
<reference evidence="1 2" key="1">
    <citation type="submission" date="2023-07" db="EMBL/GenBank/DDBJ databases">
        <title>Sequencing the genomes of 1000 actinobacteria strains.</title>
        <authorList>
            <person name="Klenk H.-P."/>
        </authorList>
    </citation>
    <scope>NUCLEOTIDE SEQUENCE [LARGE SCALE GENOMIC DNA]</scope>
    <source>
        <strain evidence="1 2">GD13</strain>
    </source>
</reference>
<protein>
    <recommendedName>
        <fullName evidence="3">YncE family protein</fullName>
    </recommendedName>
</protein>
<dbReference type="InterPro" id="IPR015943">
    <property type="entry name" value="WD40/YVTN_repeat-like_dom_sf"/>
</dbReference>
<gene>
    <name evidence="1" type="ORF">J2S59_001405</name>
</gene>
<dbReference type="EMBL" id="JAUSQM010000001">
    <property type="protein sequence ID" value="MDP9821596.1"/>
    <property type="molecule type" value="Genomic_DNA"/>
</dbReference>
<evidence type="ECO:0000313" key="1">
    <source>
        <dbReference type="EMBL" id="MDP9821596.1"/>
    </source>
</evidence>
<dbReference type="Proteomes" id="UP001240447">
    <property type="component" value="Unassembled WGS sequence"/>
</dbReference>
<dbReference type="SUPFAM" id="SSF82171">
    <property type="entry name" value="DPP6 N-terminal domain-like"/>
    <property type="match status" value="1"/>
</dbReference>